<reference evidence="1" key="1">
    <citation type="submission" date="2021-04" db="EMBL/GenBank/DDBJ databases">
        <title>Whole genome sequencing of Enterococci isolates from hospitalized patients.</title>
        <authorList>
            <person name="Ogoti B.M."/>
            <person name="Onyambu F.G."/>
        </authorList>
    </citation>
    <scope>NUCLEOTIDE SEQUENCE</scope>
    <source>
        <strain evidence="1">242</strain>
    </source>
</reference>
<organism evidence="1 2">
    <name type="scientific">Peribacillus frigoritolerans</name>
    <dbReference type="NCBI Taxonomy" id="450367"/>
    <lineage>
        <taxon>Bacteria</taxon>
        <taxon>Bacillati</taxon>
        <taxon>Bacillota</taxon>
        <taxon>Bacilli</taxon>
        <taxon>Bacillales</taxon>
        <taxon>Bacillaceae</taxon>
        <taxon>Peribacillus</taxon>
    </lineage>
</organism>
<name>A0A941JA02_9BACI</name>
<accession>A0A941JA02</accession>
<gene>
    <name evidence="1" type="ORF">KEH51_05405</name>
</gene>
<protein>
    <submittedName>
        <fullName evidence="1">Uncharacterized protein</fullName>
    </submittedName>
</protein>
<dbReference type="Proteomes" id="UP000680045">
    <property type="component" value="Unassembled WGS sequence"/>
</dbReference>
<proteinExistence type="predicted"/>
<evidence type="ECO:0000313" key="2">
    <source>
        <dbReference type="Proteomes" id="UP000680045"/>
    </source>
</evidence>
<dbReference type="EMBL" id="JAGTPW010000006">
    <property type="protein sequence ID" value="MBR8644279.1"/>
    <property type="molecule type" value="Genomic_DNA"/>
</dbReference>
<dbReference type="AlphaFoldDB" id="A0A941JA02"/>
<sequence length="75" mass="8741">MKKTQQHREEITKILALIESGISTGNELAKEFYKQKYIAEFPLVMSEIIGHLDYLEYQGKVTKQLVENVVHYQAK</sequence>
<comment type="caution">
    <text evidence="1">The sequence shown here is derived from an EMBL/GenBank/DDBJ whole genome shotgun (WGS) entry which is preliminary data.</text>
</comment>
<evidence type="ECO:0000313" key="1">
    <source>
        <dbReference type="EMBL" id="MBR8644279.1"/>
    </source>
</evidence>